<organism evidence="2 3">
    <name type="scientific">Liparis tanakae</name>
    <name type="common">Tanaka's snailfish</name>
    <dbReference type="NCBI Taxonomy" id="230148"/>
    <lineage>
        <taxon>Eukaryota</taxon>
        <taxon>Metazoa</taxon>
        <taxon>Chordata</taxon>
        <taxon>Craniata</taxon>
        <taxon>Vertebrata</taxon>
        <taxon>Euteleostomi</taxon>
        <taxon>Actinopterygii</taxon>
        <taxon>Neopterygii</taxon>
        <taxon>Teleostei</taxon>
        <taxon>Neoteleostei</taxon>
        <taxon>Acanthomorphata</taxon>
        <taxon>Eupercaria</taxon>
        <taxon>Perciformes</taxon>
        <taxon>Cottioidei</taxon>
        <taxon>Cottales</taxon>
        <taxon>Liparidae</taxon>
        <taxon>Liparis</taxon>
    </lineage>
</organism>
<feature type="signal peptide" evidence="1">
    <location>
        <begin position="1"/>
        <end position="16"/>
    </location>
</feature>
<proteinExistence type="predicted"/>
<keyword evidence="3" id="KW-1185">Reference proteome</keyword>
<keyword evidence="1" id="KW-0732">Signal</keyword>
<evidence type="ECO:0000256" key="1">
    <source>
        <dbReference type="SAM" id="SignalP"/>
    </source>
</evidence>
<dbReference type="AlphaFoldDB" id="A0A4Z2IKN8"/>
<reference evidence="2 3" key="1">
    <citation type="submission" date="2019-03" db="EMBL/GenBank/DDBJ databases">
        <title>First draft genome of Liparis tanakae, snailfish: a comprehensive survey of snailfish specific genes.</title>
        <authorList>
            <person name="Kim W."/>
            <person name="Song I."/>
            <person name="Jeong J.-H."/>
            <person name="Kim D."/>
            <person name="Kim S."/>
            <person name="Ryu S."/>
            <person name="Song J.Y."/>
            <person name="Lee S.K."/>
        </authorList>
    </citation>
    <scope>NUCLEOTIDE SEQUENCE [LARGE SCALE GENOMIC DNA]</scope>
    <source>
        <tissue evidence="2">Muscle</tissue>
    </source>
</reference>
<name>A0A4Z2IKN8_9TELE</name>
<protein>
    <submittedName>
        <fullName evidence="2">Uncharacterized protein</fullName>
    </submittedName>
</protein>
<evidence type="ECO:0000313" key="2">
    <source>
        <dbReference type="EMBL" id="TNN78341.1"/>
    </source>
</evidence>
<comment type="caution">
    <text evidence="2">The sequence shown here is derived from an EMBL/GenBank/DDBJ whole genome shotgun (WGS) entry which is preliminary data.</text>
</comment>
<evidence type="ECO:0000313" key="3">
    <source>
        <dbReference type="Proteomes" id="UP000314294"/>
    </source>
</evidence>
<dbReference type="Proteomes" id="UP000314294">
    <property type="component" value="Unassembled WGS sequence"/>
</dbReference>
<accession>A0A4Z2IKN8</accession>
<dbReference type="EMBL" id="SRLO01000074">
    <property type="protein sequence ID" value="TNN78341.1"/>
    <property type="molecule type" value="Genomic_DNA"/>
</dbReference>
<dbReference type="OrthoDB" id="422362at2759"/>
<gene>
    <name evidence="2" type="ORF">EYF80_011325</name>
</gene>
<feature type="chain" id="PRO_5021234205" evidence="1">
    <location>
        <begin position="17"/>
        <end position="64"/>
    </location>
</feature>
<sequence length="64" mass="6471">MGVWFCSVGLSVSCSSLSEVDCNEAALGSAADLSGLPGMKNGLCSGFLLGGLFSCRFGYNQGKA</sequence>